<protein>
    <recommendedName>
        <fullName evidence="2">PqqD family protein</fullName>
    </recommendedName>
</protein>
<dbReference type="EMBL" id="BARV01031811">
    <property type="protein sequence ID" value="GAI41871.1"/>
    <property type="molecule type" value="Genomic_DNA"/>
</dbReference>
<name>X1PHA4_9ZZZZ</name>
<dbReference type="InterPro" id="IPR041881">
    <property type="entry name" value="PqqD_sf"/>
</dbReference>
<evidence type="ECO:0008006" key="2">
    <source>
        <dbReference type="Google" id="ProtNLM"/>
    </source>
</evidence>
<comment type="caution">
    <text evidence="1">The sequence shown here is derived from an EMBL/GenBank/DDBJ whole genome shotgun (WGS) entry which is preliminary data.</text>
</comment>
<dbReference type="AlphaFoldDB" id="X1PHA4"/>
<proteinExistence type="predicted"/>
<organism evidence="1">
    <name type="scientific">marine sediment metagenome</name>
    <dbReference type="NCBI Taxonomy" id="412755"/>
    <lineage>
        <taxon>unclassified sequences</taxon>
        <taxon>metagenomes</taxon>
        <taxon>ecological metagenomes</taxon>
    </lineage>
</organism>
<sequence>MKKIKRKGRLEKTEAGGHLLVNEKGQTFKASEISVSIWDKCDGTVTFEDLANDMRREINLIVRGMEKSGLLEIAE</sequence>
<evidence type="ECO:0000313" key="1">
    <source>
        <dbReference type="EMBL" id="GAI41871.1"/>
    </source>
</evidence>
<gene>
    <name evidence="1" type="ORF">S06H3_50262</name>
</gene>
<accession>X1PHA4</accession>
<reference evidence="1" key="1">
    <citation type="journal article" date="2014" name="Front. Microbiol.">
        <title>High frequency of phylogenetically diverse reductive dehalogenase-homologous genes in deep subseafloor sedimentary metagenomes.</title>
        <authorList>
            <person name="Kawai M."/>
            <person name="Futagami T."/>
            <person name="Toyoda A."/>
            <person name="Takaki Y."/>
            <person name="Nishi S."/>
            <person name="Hori S."/>
            <person name="Arai W."/>
            <person name="Tsubouchi T."/>
            <person name="Morono Y."/>
            <person name="Uchiyama I."/>
            <person name="Ito T."/>
            <person name="Fujiyama A."/>
            <person name="Inagaki F."/>
            <person name="Takami H."/>
        </authorList>
    </citation>
    <scope>NUCLEOTIDE SEQUENCE</scope>
    <source>
        <strain evidence="1">Expedition CK06-06</strain>
    </source>
</reference>
<dbReference type="Gene3D" id="1.10.10.1150">
    <property type="entry name" value="Coenzyme PQQ synthesis protein D (PqqD)"/>
    <property type="match status" value="1"/>
</dbReference>